<keyword evidence="2" id="KW-1185">Reference proteome</keyword>
<dbReference type="Proteomes" id="UP001552299">
    <property type="component" value="Unassembled WGS sequence"/>
</dbReference>
<sequence>MVVYASSYQQPSLEAKTGRLVGIDEGEEENHGIPMGKQIQIRMNSILEEERGMTSIPSSPSQRKLLASEDVWLFSSSKLTSEEKRIGPSMSLSVTRI</sequence>
<proteinExistence type="predicted"/>
<gene>
    <name evidence="1" type="ORF">M5K25_008381</name>
</gene>
<dbReference type="AlphaFoldDB" id="A0ABD0V929"/>
<comment type="caution">
    <text evidence="1">The sequence shown here is derived from an EMBL/GenBank/DDBJ whole genome shotgun (WGS) entry which is preliminary data.</text>
</comment>
<protein>
    <submittedName>
        <fullName evidence="1">Uncharacterized protein</fullName>
    </submittedName>
</protein>
<evidence type="ECO:0000313" key="2">
    <source>
        <dbReference type="Proteomes" id="UP001552299"/>
    </source>
</evidence>
<dbReference type="EMBL" id="JANQDX010000007">
    <property type="protein sequence ID" value="KAL0921320.1"/>
    <property type="molecule type" value="Genomic_DNA"/>
</dbReference>
<name>A0ABD0V929_DENTH</name>
<accession>A0ABD0V929</accession>
<evidence type="ECO:0000313" key="1">
    <source>
        <dbReference type="EMBL" id="KAL0921320.1"/>
    </source>
</evidence>
<reference evidence="1 2" key="1">
    <citation type="journal article" date="2024" name="Plant Biotechnol. J.">
        <title>Dendrobium thyrsiflorum genome and its molecular insights into genes involved in important horticultural traits.</title>
        <authorList>
            <person name="Chen B."/>
            <person name="Wang J.Y."/>
            <person name="Zheng P.J."/>
            <person name="Li K.L."/>
            <person name="Liang Y.M."/>
            <person name="Chen X.F."/>
            <person name="Zhang C."/>
            <person name="Zhao X."/>
            <person name="He X."/>
            <person name="Zhang G.Q."/>
            <person name="Liu Z.J."/>
            <person name="Xu Q."/>
        </authorList>
    </citation>
    <scope>NUCLEOTIDE SEQUENCE [LARGE SCALE GENOMIC DNA]</scope>
    <source>
        <strain evidence="1">GZMU011</strain>
    </source>
</reference>
<organism evidence="1 2">
    <name type="scientific">Dendrobium thyrsiflorum</name>
    <name type="common">Pinecone-like raceme dendrobium</name>
    <name type="synonym">Orchid</name>
    <dbReference type="NCBI Taxonomy" id="117978"/>
    <lineage>
        <taxon>Eukaryota</taxon>
        <taxon>Viridiplantae</taxon>
        <taxon>Streptophyta</taxon>
        <taxon>Embryophyta</taxon>
        <taxon>Tracheophyta</taxon>
        <taxon>Spermatophyta</taxon>
        <taxon>Magnoliopsida</taxon>
        <taxon>Liliopsida</taxon>
        <taxon>Asparagales</taxon>
        <taxon>Orchidaceae</taxon>
        <taxon>Epidendroideae</taxon>
        <taxon>Malaxideae</taxon>
        <taxon>Dendrobiinae</taxon>
        <taxon>Dendrobium</taxon>
    </lineage>
</organism>